<name>A0A0J6FH79_COCPO</name>
<protein>
    <submittedName>
        <fullName evidence="1">Uncharacterized protein</fullName>
    </submittedName>
</protein>
<reference evidence="1 2" key="1">
    <citation type="submission" date="2007-06" db="EMBL/GenBank/DDBJ databases">
        <title>The Genome Sequence of Coccidioides posadasii RMSCC_3488.</title>
        <authorList>
            <consortium name="Coccidioides Genome Resources Consortium"/>
            <consortium name="The Broad Institute Genome Sequencing Platform"/>
            <person name="Henn M.R."/>
            <person name="Sykes S."/>
            <person name="Young S."/>
            <person name="Jaffe D."/>
            <person name="Berlin A."/>
            <person name="Alvarez P."/>
            <person name="Butler J."/>
            <person name="Gnerre S."/>
            <person name="Grabherr M."/>
            <person name="Mauceli E."/>
            <person name="Brockman W."/>
            <person name="Kodira C."/>
            <person name="Alvarado L."/>
            <person name="Zeng Q."/>
            <person name="Crawford M."/>
            <person name="Antoine C."/>
            <person name="Devon K."/>
            <person name="Galgiani J."/>
            <person name="Orsborn K."/>
            <person name="Lewis M.L."/>
            <person name="Nusbaum C."/>
            <person name="Galagan J."/>
            <person name="Birren B."/>
        </authorList>
    </citation>
    <scope>NUCLEOTIDE SEQUENCE [LARGE SCALE GENOMIC DNA]</scope>
    <source>
        <strain evidence="1 2">RMSCC 3488</strain>
    </source>
</reference>
<organism evidence="1 2">
    <name type="scientific">Coccidioides posadasii RMSCC 3488</name>
    <dbReference type="NCBI Taxonomy" id="454284"/>
    <lineage>
        <taxon>Eukaryota</taxon>
        <taxon>Fungi</taxon>
        <taxon>Dikarya</taxon>
        <taxon>Ascomycota</taxon>
        <taxon>Pezizomycotina</taxon>
        <taxon>Eurotiomycetes</taxon>
        <taxon>Eurotiomycetidae</taxon>
        <taxon>Onygenales</taxon>
        <taxon>Onygenaceae</taxon>
        <taxon>Coccidioides</taxon>
    </lineage>
</organism>
<sequence>MGVVTGRFLQDGRYQEQKATAISGSPHNVRMKDARSDGWAIQFTLATKSKAWRVNISLVYPVLTLSMHNSERQKGGQHKYKGCQRQEVKAEPGYKSRVMKKRTDIRLKSSFWHRFLD</sequence>
<proteinExistence type="predicted"/>
<dbReference type="AlphaFoldDB" id="A0A0J6FH79"/>
<reference evidence="2" key="3">
    <citation type="journal article" date="2010" name="Genome Res.">
        <title>Population genomic sequencing of Coccidioides fungi reveals recent hybridization and transposon control.</title>
        <authorList>
            <person name="Neafsey D.E."/>
            <person name="Barker B.M."/>
            <person name="Sharpton T.J."/>
            <person name="Stajich J.E."/>
            <person name="Park D.J."/>
            <person name="Whiston E."/>
            <person name="Hung C.-Y."/>
            <person name="McMahan C."/>
            <person name="White J."/>
            <person name="Sykes S."/>
            <person name="Heiman D."/>
            <person name="Young S."/>
            <person name="Zeng Q."/>
            <person name="Abouelleil A."/>
            <person name="Aftuck L."/>
            <person name="Bessette D."/>
            <person name="Brown A."/>
            <person name="FitzGerald M."/>
            <person name="Lui A."/>
            <person name="Macdonald J.P."/>
            <person name="Priest M."/>
            <person name="Orbach M.J."/>
            <person name="Galgiani J.N."/>
            <person name="Kirkland T.N."/>
            <person name="Cole G.T."/>
            <person name="Birren B.W."/>
            <person name="Henn M.R."/>
            <person name="Taylor J.W."/>
            <person name="Rounsley S.D."/>
        </authorList>
    </citation>
    <scope>NUCLEOTIDE SEQUENCE [LARGE SCALE GENOMIC DNA]</scope>
    <source>
        <strain evidence="2">RMSCC 3488</strain>
    </source>
</reference>
<gene>
    <name evidence="1" type="ORF">CPAG_08796</name>
</gene>
<dbReference type="Proteomes" id="UP000054567">
    <property type="component" value="Unassembled WGS sequence"/>
</dbReference>
<reference evidence="2" key="2">
    <citation type="journal article" date="2009" name="Genome Res.">
        <title>Comparative genomic analyses of the human fungal pathogens Coccidioides and their relatives.</title>
        <authorList>
            <person name="Sharpton T.J."/>
            <person name="Stajich J.E."/>
            <person name="Rounsley S.D."/>
            <person name="Gardner M.J."/>
            <person name="Wortman J.R."/>
            <person name="Jordar V.S."/>
            <person name="Maiti R."/>
            <person name="Kodira C.D."/>
            <person name="Neafsey D.E."/>
            <person name="Zeng Q."/>
            <person name="Hung C.-Y."/>
            <person name="McMahan C."/>
            <person name="Muszewska A."/>
            <person name="Grynberg M."/>
            <person name="Mandel M.A."/>
            <person name="Kellner E.M."/>
            <person name="Barker B.M."/>
            <person name="Galgiani J.N."/>
            <person name="Orbach M.J."/>
            <person name="Kirkland T.N."/>
            <person name="Cole G.T."/>
            <person name="Henn M.R."/>
            <person name="Birren B.W."/>
            <person name="Taylor J.W."/>
        </authorList>
    </citation>
    <scope>NUCLEOTIDE SEQUENCE [LARGE SCALE GENOMIC DNA]</scope>
    <source>
        <strain evidence="2">RMSCC 3488</strain>
    </source>
</reference>
<dbReference type="VEuPathDB" id="FungiDB:CPAG_08796"/>
<evidence type="ECO:0000313" key="1">
    <source>
        <dbReference type="EMBL" id="KMM72501.1"/>
    </source>
</evidence>
<dbReference type="EMBL" id="DS268114">
    <property type="protein sequence ID" value="KMM72501.1"/>
    <property type="molecule type" value="Genomic_DNA"/>
</dbReference>
<accession>A0A0J6FH79</accession>
<evidence type="ECO:0000313" key="2">
    <source>
        <dbReference type="Proteomes" id="UP000054567"/>
    </source>
</evidence>